<dbReference type="Proteomes" id="UP000215459">
    <property type="component" value="Unassembled WGS sequence"/>
</dbReference>
<evidence type="ECO:0008006" key="3">
    <source>
        <dbReference type="Google" id="ProtNLM"/>
    </source>
</evidence>
<reference evidence="1 2" key="1">
    <citation type="submission" date="2017-07" db="EMBL/GenBank/DDBJ databases">
        <title>The genome sequence of Paludifilum halophilum highlights mechanisms for microbial adaptation to high salt environemnts.</title>
        <authorList>
            <person name="Belbahri L."/>
        </authorList>
    </citation>
    <scope>NUCLEOTIDE SEQUENCE [LARGE SCALE GENOMIC DNA]</scope>
    <source>
        <strain evidence="1 2">DSM 102817</strain>
    </source>
</reference>
<dbReference type="Pfam" id="PF10977">
    <property type="entry name" value="DUF2797"/>
    <property type="match status" value="1"/>
</dbReference>
<proteinExistence type="predicted"/>
<sequence>MERTGYLRPLLHEPSDPVDYFADVGNEPLFLNERLGQSIRLSFMGEKACIHCGRKVKKTFNSGSCYPCFRKLPENDLCIVKPELCHFHQGTCRDNTFGETHCMQPHYIYLALSSGVKVGITRKTNALKRWMDQGAVAALPIAEVPTRKAAGELEVHLSQYVPDKTNWRRMLKNEIADRDLYEVKNELQHRIPAEFEPFLLKAPSIHRFAYPNPSPPEKMTSLNLDKQPEVSGRLLGIKGQYLILDSGVLNIRKYTGYKVEWAV</sequence>
<keyword evidence="2" id="KW-1185">Reference proteome</keyword>
<comment type="caution">
    <text evidence="1">The sequence shown here is derived from an EMBL/GenBank/DDBJ whole genome shotgun (WGS) entry which is preliminary data.</text>
</comment>
<organism evidence="1 2">
    <name type="scientific">Paludifilum halophilum</name>
    <dbReference type="NCBI Taxonomy" id="1642702"/>
    <lineage>
        <taxon>Bacteria</taxon>
        <taxon>Bacillati</taxon>
        <taxon>Bacillota</taxon>
        <taxon>Bacilli</taxon>
        <taxon>Bacillales</taxon>
        <taxon>Thermoactinomycetaceae</taxon>
        <taxon>Paludifilum</taxon>
    </lineage>
</organism>
<evidence type="ECO:0000313" key="1">
    <source>
        <dbReference type="EMBL" id="OYD07568.1"/>
    </source>
</evidence>
<dbReference type="OrthoDB" id="9775734at2"/>
<dbReference type="EMBL" id="NOWF01000006">
    <property type="protein sequence ID" value="OYD07568.1"/>
    <property type="molecule type" value="Genomic_DNA"/>
</dbReference>
<dbReference type="AlphaFoldDB" id="A0A235B5J2"/>
<accession>A0A235B5J2</accession>
<name>A0A235B5J2_9BACL</name>
<dbReference type="InterPro" id="IPR021246">
    <property type="entry name" value="DUF2797"/>
</dbReference>
<evidence type="ECO:0000313" key="2">
    <source>
        <dbReference type="Proteomes" id="UP000215459"/>
    </source>
</evidence>
<dbReference type="RefSeq" id="WP_094264803.1">
    <property type="nucleotide sequence ID" value="NZ_NOWF01000006.1"/>
</dbReference>
<protein>
    <recommendedName>
        <fullName evidence="3">DUF2797 domain-containing protein</fullName>
    </recommendedName>
</protein>
<gene>
    <name evidence="1" type="ORF">CHM34_11430</name>
</gene>